<dbReference type="EMBL" id="CAXLJM020000024">
    <property type="protein sequence ID" value="CAL8090907.1"/>
    <property type="molecule type" value="Genomic_DNA"/>
</dbReference>
<name>A0ABP1Q9M2_9HEXA</name>
<evidence type="ECO:0000313" key="2">
    <source>
        <dbReference type="Proteomes" id="UP001642540"/>
    </source>
</evidence>
<organism evidence="1 2">
    <name type="scientific">Orchesella dallaii</name>
    <dbReference type="NCBI Taxonomy" id="48710"/>
    <lineage>
        <taxon>Eukaryota</taxon>
        <taxon>Metazoa</taxon>
        <taxon>Ecdysozoa</taxon>
        <taxon>Arthropoda</taxon>
        <taxon>Hexapoda</taxon>
        <taxon>Collembola</taxon>
        <taxon>Entomobryomorpha</taxon>
        <taxon>Entomobryoidea</taxon>
        <taxon>Orchesellidae</taxon>
        <taxon>Orchesellinae</taxon>
        <taxon>Orchesella</taxon>
    </lineage>
</organism>
<reference evidence="1 2" key="1">
    <citation type="submission" date="2024-08" db="EMBL/GenBank/DDBJ databases">
        <authorList>
            <person name="Cucini C."/>
            <person name="Frati F."/>
        </authorList>
    </citation>
    <scope>NUCLEOTIDE SEQUENCE [LARGE SCALE GENOMIC DNA]</scope>
</reference>
<evidence type="ECO:0000313" key="1">
    <source>
        <dbReference type="EMBL" id="CAL8090907.1"/>
    </source>
</evidence>
<sequence>MGMNDFVMHSQFSTIGQFLKKVLIIVIIGIGLNGEIERDPGFIGNESIHGNGKKKRRCLKKGDRQVNCRVD</sequence>
<comment type="caution">
    <text evidence="1">The sequence shown here is derived from an EMBL/GenBank/DDBJ whole genome shotgun (WGS) entry which is preliminary data.</text>
</comment>
<protein>
    <submittedName>
        <fullName evidence="1">Uncharacterized protein</fullName>
    </submittedName>
</protein>
<gene>
    <name evidence="1" type="ORF">ODALV1_LOCUS7778</name>
</gene>
<accession>A0ABP1Q9M2</accession>
<keyword evidence="2" id="KW-1185">Reference proteome</keyword>
<dbReference type="Proteomes" id="UP001642540">
    <property type="component" value="Unassembled WGS sequence"/>
</dbReference>
<proteinExistence type="predicted"/>